<name>A0A840BW56_9HYPH</name>
<feature type="region of interest" description="Disordered" evidence="1">
    <location>
        <begin position="1"/>
        <end position="96"/>
    </location>
</feature>
<keyword evidence="3" id="KW-1185">Reference proteome</keyword>
<evidence type="ECO:0000256" key="1">
    <source>
        <dbReference type="SAM" id="MobiDB-lite"/>
    </source>
</evidence>
<dbReference type="EMBL" id="JACIEN010000003">
    <property type="protein sequence ID" value="MBB4017585.1"/>
    <property type="molecule type" value="Genomic_DNA"/>
</dbReference>
<dbReference type="Proteomes" id="UP000577362">
    <property type="component" value="Unassembled WGS sequence"/>
</dbReference>
<evidence type="ECO:0000313" key="3">
    <source>
        <dbReference type="Proteomes" id="UP000577362"/>
    </source>
</evidence>
<proteinExistence type="predicted"/>
<reference evidence="2 3" key="1">
    <citation type="submission" date="2020-08" db="EMBL/GenBank/DDBJ databases">
        <title>Genomic Encyclopedia of Type Strains, Phase IV (KMG-IV): sequencing the most valuable type-strain genomes for metagenomic binning, comparative biology and taxonomic classification.</title>
        <authorList>
            <person name="Goeker M."/>
        </authorList>
    </citation>
    <scope>NUCLEOTIDE SEQUENCE [LARGE SCALE GENOMIC DNA]</scope>
    <source>
        <strain evidence="2 3">DSM 103737</strain>
    </source>
</reference>
<organism evidence="2 3">
    <name type="scientific">Chelatococcus caeni</name>
    <dbReference type="NCBI Taxonomy" id="1348468"/>
    <lineage>
        <taxon>Bacteria</taxon>
        <taxon>Pseudomonadati</taxon>
        <taxon>Pseudomonadota</taxon>
        <taxon>Alphaproteobacteria</taxon>
        <taxon>Hyphomicrobiales</taxon>
        <taxon>Chelatococcaceae</taxon>
        <taxon>Chelatococcus</taxon>
    </lineage>
</organism>
<comment type="caution">
    <text evidence="2">The sequence shown here is derived from an EMBL/GenBank/DDBJ whole genome shotgun (WGS) entry which is preliminary data.</text>
</comment>
<protein>
    <submittedName>
        <fullName evidence="2">Uncharacterized protein</fullName>
    </submittedName>
</protein>
<dbReference type="AlphaFoldDB" id="A0A840BW56"/>
<gene>
    <name evidence="2" type="ORF">GGR16_002619</name>
</gene>
<evidence type="ECO:0000313" key="2">
    <source>
        <dbReference type="EMBL" id="MBB4017585.1"/>
    </source>
</evidence>
<feature type="region of interest" description="Disordered" evidence="1">
    <location>
        <begin position="314"/>
        <end position="337"/>
    </location>
</feature>
<accession>A0A840BW56</accession>
<sequence length="350" mass="37502">MPGSSPEDFDRMPGSSPAEEPATAPVSGEGGNDAGSPTAAAEDGKSLLDVLEGVLGTGKSSTPEGGEGSEPEAEPAAEAKEGAQPSDDEDDGADLGPVTEEELAKYHSKTRRRIRGLVQNVEALGQEVETLKPHAEIGQKLSAYMETTGLDQNDVNLAMGIANLIRNDPEKALGALVPIVQHLQQNLGFVIPQDLQQQVQQGLLTEEHAAELARTRARERIATERAARSTEAVVRQNQAHQTERLTEAITGAAKAWEANWSKTDPDYGLKQGRVRELIELDLYRNGPPGSPQDAVSRLERVKKQVEEELKRFAPPRREIKHVTGQASSGAAPKPKSFEEAVDLVLGQGIG</sequence>
<dbReference type="RefSeq" id="WP_019403024.1">
    <property type="nucleotide sequence ID" value="NZ_JACIEN010000003.1"/>
</dbReference>